<dbReference type="AlphaFoldDB" id="A0A0F8XBJ6"/>
<reference evidence="1" key="1">
    <citation type="journal article" date="2015" name="Nature">
        <title>Complex archaea that bridge the gap between prokaryotes and eukaryotes.</title>
        <authorList>
            <person name="Spang A."/>
            <person name="Saw J.H."/>
            <person name="Jorgensen S.L."/>
            <person name="Zaremba-Niedzwiedzka K."/>
            <person name="Martijn J."/>
            <person name="Lind A.E."/>
            <person name="van Eijk R."/>
            <person name="Schleper C."/>
            <person name="Guy L."/>
            <person name="Ettema T.J."/>
        </authorList>
    </citation>
    <scope>NUCLEOTIDE SEQUENCE</scope>
</reference>
<gene>
    <name evidence="1" type="ORF">LCGC14_2966600</name>
</gene>
<name>A0A0F8XBJ6_9ZZZZ</name>
<organism evidence="1">
    <name type="scientific">marine sediment metagenome</name>
    <dbReference type="NCBI Taxonomy" id="412755"/>
    <lineage>
        <taxon>unclassified sequences</taxon>
        <taxon>metagenomes</taxon>
        <taxon>ecological metagenomes</taxon>
    </lineage>
</organism>
<dbReference type="EMBL" id="LAZR01060198">
    <property type="protein sequence ID" value="KKK66188.1"/>
    <property type="molecule type" value="Genomic_DNA"/>
</dbReference>
<comment type="caution">
    <text evidence="1">The sequence shown here is derived from an EMBL/GenBank/DDBJ whole genome shotgun (WGS) entry which is preliminary data.</text>
</comment>
<sequence>MIYKFPLTIFKGQVTKFDHDRYLRTRKGLPDGEWEVLIRKAIKWDTDQMRKYFHGPVLEFVEGCERNQGRSTSKAQLKIDIKTLYGPMEDAIVGTKKIQVLKSTGDYTFDEYKNFLNNINAFSMENYNCEIPPAEQVD</sequence>
<proteinExistence type="predicted"/>
<evidence type="ECO:0000313" key="1">
    <source>
        <dbReference type="EMBL" id="KKK66188.1"/>
    </source>
</evidence>
<accession>A0A0F8XBJ6</accession>
<protein>
    <submittedName>
        <fullName evidence="1">Uncharacterized protein</fullName>
    </submittedName>
</protein>